<keyword evidence="2" id="KW-1185">Reference proteome</keyword>
<sequence>MAIDALTETVVSRLLVEGESARSVAFGLAGRLAVESPDMPALSLALPFTLAAGALEEVLGAGEEARRAAHDAWRVAALIGADSLALRVQSRSDTIAALWDAWRHGDEVFRTDTR</sequence>
<comment type="caution">
    <text evidence="1">The sequence shown here is derived from an EMBL/GenBank/DDBJ whole genome shotgun (WGS) entry which is preliminary data.</text>
</comment>
<name>A0A2U2CGF3_9RHOB</name>
<dbReference type="RefSeq" id="WP_109532044.1">
    <property type="nucleotide sequence ID" value="NZ_QEYD01000002.1"/>
</dbReference>
<dbReference type="Proteomes" id="UP000244940">
    <property type="component" value="Unassembled WGS sequence"/>
</dbReference>
<organism evidence="1 2">
    <name type="scientific">Pararhodobacter marinus</name>
    <dbReference type="NCBI Taxonomy" id="2184063"/>
    <lineage>
        <taxon>Bacteria</taxon>
        <taxon>Pseudomonadati</taxon>
        <taxon>Pseudomonadota</taxon>
        <taxon>Alphaproteobacteria</taxon>
        <taxon>Rhodobacterales</taxon>
        <taxon>Paracoccaceae</taxon>
        <taxon>Pararhodobacter</taxon>
    </lineage>
</organism>
<reference evidence="1 2" key="1">
    <citation type="submission" date="2018-05" db="EMBL/GenBank/DDBJ databases">
        <title>Pararhodobacter marina sp. nov., isolated from deep-sea water of the Indian Ocean.</title>
        <authorList>
            <person name="Lai Q.Sr."/>
            <person name="Liu X."/>
            <person name="Shao Z."/>
        </authorList>
    </citation>
    <scope>NUCLEOTIDE SEQUENCE [LARGE SCALE GENOMIC DNA]</scope>
    <source>
        <strain evidence="1 2">CIC4N-9</strain>
    </source>
</reference>
<evidence type="ECO:0000313" key="1">
    <source>
        <dbReference type="EMBL" id="PWE30966.1"/>
    </source>
</evidence>
<dbReference type="AlphaFoldDB" id="A0A2U2CGF3"/>
<dbReference type="OrthoDB" id="7875754at2"/>
<dbReference type="GeneID" id="94364088"/>
<accession>A0A2U2CGF3</accession>
<proteinExistence type="predicted"/>
<gene>
    <name evidence="1" type="ORF">C4N9_04225</name>
</gene>
<evidence type="ECO:0000313" key="2">
    <source>
        <dbReference type="Proteomes" id="UP000244940"/>
    </source>
</evidence>
<protein>
    <submittedName>
        <fullName evidence="1">Uncharacterized protein</fullName>
    </submittedName>
</protein>
<dbReference type="EMBL" id="QEYD01000002">
    <property type="protein sequence ID" value="PWE30966.1"/>
    <property type="molecule type" value="Genomic_DNA"/>
</dbReference>